<reference evidence="3 4" key="1">
    <citation type="submission" date="2018-11" db="EMBL/GenBank/DDBJ databases">
        <title>Draft genome sequence of Cellulomonas takizawaensis strain TKZ-21.</title>
        <authorList>
            <person name="Yamamura H."/>
            <person name="Hayashi T."/>
            <person name="Hamada M."/>
            <person name="Serisawa Y."/>
            <person name="Matsuyama K."/>
            <person name="Nakagawa Y."/>
            <person name="Otoguro M."/>
            <person name="Yanagida F."/>
            <person name="Hayakawa M."/>
        </authorList>
    </citation>
    <scope>NUCLEOTIDE SEQUENCE [LARGE SCALE GENOMIC DNA]</scope>
    <source>
        <strain evidence="3 4">TKZ-21</strain>
    </source>
</reference>
<evidence type="ECO:0000313" key="3">
    <source>
        <dbReference type="EMBL" id="GCD21053.1"/>
    </source>
</evidence>
<keyword evidence="2" id="KW-0812">Transmembrane</keyword>
<keyword evidence="2" id="KW-0472">Membrane</keyword>
<dbReference type="RefSeq" id="WP_124343563.1">
    <property type="nucleotide sequence ID" value="NZ_BHYL01000225.1"/>
</dbReference>
<proteinExistence type="predicted"/>
<name>A0A401V2E2_9CELL</name>
<dbReference type="Proteomes" id="UP000288246">
    <property type="component" value="Unassembled WGS sequence"/>
</dbReference>
<evidence type="ECO:0000256" key="1">
    <source>
        <dbReference type="SAM" id="MobiDB-lite"/>
    </source>
</evidence>
<sequence>MTDASTGRPDDAHADGPSDDDVRPLAGDTSPADDDGTRPDDRALLGGGRVGLFGESLTVGLAVSVLSLPVITALPALAAGIAHVRRHVDGRPDTLRDLWDDFRLACRGVWLVSVGSVLLLLVLAFNVSLAGTGVLPGGTGVRVISVLVAVLLLVALLRAAAGWTPGAVWRLVLRDAGRRTGDDLTGTFLLVLALGLCGVIVWMLPPLVVIVPGLLALATVAVEHRAVVRRG</sequence>
<evidence type="ECO:0000313" key="4">
    <source>
        <dbReference type="Proteomes" id="UP000288246"/>
    </source>
</evidence>
<evidence type="ECO:0000256" key="2">
    <source>
        <dbReference type="SAM" id="Phobius"/>
    </source>
</evidence>
<feature type="transmembrane region" description="Helical" evidence="2">
    <location>
        <begin position="141"/>
        <end position="163"/>
    </location>
</feature>
<dbReference type="OrthoDB" id="3683589at2"/>
<evidence type="ECO:0008006" key="5">
    <source>
        <dbReference type="Google" id="ProtNLM"/>
    </source>
</evidence>
<feature type="transmembrane region" description="Helical" evidence="2">
    <location>
        <begin position="184"/>
        <end position="204"/>
    </location>
</feature>
<feature type="transmembrane region" description="Helical" evidence="2">
    <location>
        <begin position="104"/>
        <end position="129"/>
    </location>
</feature>
<feature type="compositionally biased region" description="Basic and acidic residues" evidence="1">
    <location>
        <begin position="8"/>
        <end position="23"/>
    </location>
</feature>
<comment type="caution">
    <text evidence="3">The sequence shown here is derived from an EMBL/GenBank/DDBJ whole genome shotgun (WGS) entry which is preliminary data.</text>
</comment>
<keyword evidence="2" id="KW-1133">Transmembrane helix</keyword>
<gene>
    <name evidence="3" type="ORF">CTKZ_26150</name>
</gene>
<feature type="region of interest" description="Disordered" evidence="1">
    <location>
        <begin position="1"/>
        <end position="41"/>
    </location>
</feature>
<organism evidence="3 4">
    <name type="scientific">Cellulomonas algicola</name>
    <dbReference type="NCBI Taxonomy" id="2071633"/>
    <lineage>
        <taxon>Bacteria</taxon>
        <taxon>Bacillati</taxon>
        <taxon>Actinomycetota</taxon>
        <taxon>Actinomycetes</taxon>
        <taxon>Micrococcales</taxon>
        <taxon>Cellulomonadaceae</taxon>
        <taxon>Cellulomonas</taxon>
    </lineage>
</organism>
<protein>
    <recommendedName>
        <fullName evidence="5">Poxvirus protein I5</fullName>
    </recommendedName>
</protein>
<accession>A0A401V2E2</accession>
<dbReference type="AlphaFoldDB" id="A0A401V2E2"/>
<keyword evidence="4" id="KW-1185">Reference proteome</keyword>
<dbReference type="EMBL" id="BHYL01000225">
    <property type="protein sequence ID" value="GCD21053.1"/>
    <property type="molecule type" value="Genomic_DNA"/>
</dbReference>
<feature type="transmembrane region" description="Helical" evidence="2">
    <location>
        <begin position="59"/>
        <end position="84"/>
    </location>
</feature>